<proteinExistence type="inferred from homology"/>
<evidence type="ECO:0000256" key="5">
    <source>
        <dbReference type="ARBA" id="ARBA00022844"/>
    </source>
</evidence>
<accession>A0A976N1F6</accession>
<keyword evidence="4" id="KW-0167">Capsid protein</keyword>
<protein>
    <submittedName>
        <fullName evidence="6">Major capsid protein</fullName>
    </submittedName>
</protein>
<dbReference type="InterPro" id="IPR016184">
    <property type="entry name" value="Capsid/spike_ssDNA_virus"/>
</dbReference>
<evidence type="ECO:0000313" key="6">
    <source>
        <dbReference type="EMBL" id="UPW41311.1"/>
    </source>
</evidence>
<dbReference type="Pfam" id="PF02305">
    <property type="entry name" value="Phage_F"/>
    <property type="match status" value="2"/>
</dbReference>
<evidence type="ECO:0000256" key="4">
    <source>
        <dbReference type="ARBA" id="ARBA00022561"/>
    </source>
</evidence>
<dbReference type="GO" id="GO:0005198">
    <property type="term" value="F:structural molecule activity"/>
    <property type="evidence" value="ECO:0007669"/>
    <property type="project" value="InterPro"/>
</dbReference>
<dbReference type="InterPro" id="IPR037002">
    <property type="entry name" value="Microviridae_protein_F_sf"/>
</dbReference>
<keyword evidence="3" id="KW-1140">T=1 icosahedral capsid protein</keyword>
<keyword evidence="5" id="KW-0946">Virion</keyword>
<dbReference type="Gene3D" id="2.60.169.10">
    <property type="entry name" value="Microviridae F protein"/>
    <property type="match status" value="1"/>
</dbReference>
<comment type="subcellular location">
    <subcellularLocation>
        <location evidence="1">Virion</location>
    </subcellularLocation>
</comment>
<sequence length="620" mass="69819">MSSLFKNPNHVAQLSRNGFDMSQRRTFSCPCGMLLPTYTDFAIPGDKYKLNSRSFVRTEALQSAAFSRMKAHLDWFFVPITQIYSLWNEVYNGTNDIMSGIYDMTKIRPALPCYSLVDITMPFASVLKGKMFTQLDNSPSSGSSVVTYKVDEFGVPLLYNFRRLASMLYGQDFFYKGLNSEKKFSPLALCAYHKIFHSHYRNTYYTANDPSMYSLDKYYSLDNTDPSAIYSLFKIHYRPWRRDLFTFVQPAPVWQNGFADYIKDSFSVPSKYDINPEASGSLSTVDYSQSIESLIGQTPAIGSSFGVSESENLQGFSVGDVRAMFALDKLLRITASTGSHYDEQTLAHFGYKMPQGISNEVYFLGEQQLEININEVVATASTGIDAAGGTIGDIAGKGFGATQNSEDLEFTAPCHGYIMAVWSIEPIPEYRNIGDVTANYRDGFDFFHPEFDGLGMQPFDDSLFGLGDNITGWQWRYMQHKTKLNGVDESIFDTNKSSWATSRYFTPVTFESLQARFYIYPQYTNSIFLLDFPAYTASTGSSSVNLQFTAKTNLISQFVWADPEYPVDANGNPIVDSTYLSPSSVLASANIIYSYDNFICVVDHSVFKTSCMKKYSLPQM</sequence>
<evidence type="ECO:0000256" key="1">
    <source>
        <dbReference type="ARBA" id="ARBA00004328"/>
    </source>
</evidence>
<evidence type="ECO:0000256" key="2">
    <source>
        <dbReference type="ARBA" id="ARBA00009963"/>
    </source>
</evidence>
<evidence type="ECO:0000256" key="3">
    <source>
        <dbReference type="ARBA" id="ARBA00022431"/>
    </source>
</evidence>
<dbReference type="GO" id="GO:0039615">
    <property type="term" value="C:T=1 icosahedral viral capsid"/>
    <property type="evidence" value="ECO:0007669"/>
    <property type="project" value="UniProtKB-KW"/>
</dbReference>
<dbReference type="SUPFAM" id="SSF88645">
    <property type="entry name" value="ssDNA viruses"/>
    <property type="match status" value="1"/>
</dbReference>
<name>A0A976N1F6_9VIRU</name>
<comment type="similarity">
    <text evidence="2">Belongs to the microviridae F protein family.</text>
</comment>
<dbReference type="InterPro" id="IPR003514">
    <property type="entry name" value="Microviridae_protein_F"/>
</dbReference>
<organism evidence="6">
    <name type="scientific">Sigmofec virus UA08Rod_4258</name>
    <dbReference type="NCBI Taxonomy" id="2929397"/>
    <lineage>
        <taxon>Viruses</taxon>
        <taxon>Monodnaviria</taxon>
        <taxon>Sangervirae</taxon>
        <taxon>Phixviricota</taxon>
        <taxon>Malgrandaviricetes</taxon>
        <taxon>Petitvirales</taxon>
        <taxon>Microviridae</taxon>
    </lineage>
</organism>
<reference evidence="6" key="1">
    <citation type="submission" date="2022-02" db="EMBL/GenBank/DDBJ databases">
        <title>Towards deciphering the DNA virus diversity associated with rodent species in the families Cricetidae and Heteromyidae.</title>
        <authorList>
            <person name="Lund M."/>
            <person name="Larsen B.B."/>
            <person name="Gryseels S."/>
            <person name="Kraberger S."/>
            <person name="Rowsey D.M."/>
            <person name="Steger L."/>
            <person name="Yule K.M."/>
            <person name="Upham N.S."/>
            <person name="Worobey M."/>
            <person name="Van Doorslaer K."/>
            <person name="Varsani A."/>
        </authorList>
    </citation>
    <scope>NUCLEOTIDE SEQUENCE</scope>
    <source>
        <strain evidence="6">UA08Rod_4258</strain>
    </source>
</reference>
<dbReference type="EMBL" id="OM869574">
    <property type="protein sequence ID" value="UPW41311.1"/>
    <property type="molecule type" value="Genomic_DNA"/>
</dbReference>